<accession>A0A545AY20</accession>
<dbReference type="PANTHER" id="PTHR40758:SF1">
    <property type="entry name" value="CONSERVED PROTEIN"/>
    <property type="match status" value="1"/>
</dbReference>
<proteinExistence type="predicted"/>
<dbReference type="PANTHER" id="PTHR40758">
    <property type="entry name" value="CONSERVED PROTEIN"/>
    <property type="match status" value="1"/>
</dbReference>
<dbReference type="NCBIfam" id="TIGR03083">
    <property type="entry name" value="maleylpyruvate isomerase family mycothiol-dependent enzyme"/>
    <property type="match status" value="1"/>
</dbReference>
<keyword evidence="4" id="KW-1185">Reference proteome</keyword>
<gene>
    <name evidence="3" type="ORF">FL583_06130</name>
</gene>
<dbReference type="OrthoDB" id="3671213at2"/>
<name>A0A545AY20_9ACTN</name>
<dbReference type="InterPro" id="IPR017517">
    <property type="entry name" value="Maleyloyr_isom"/>
</dbReference>
<dbReference type="InterPro" id="IPR024344">
    <property type="entry name" value="MDMPI_metal-binding"/>
</dbReference>
<evidence type="ECO:0000313" key="3">
    <source>
        <dbReference type="EMBL" id="TQS46236.1"/>
    </source>
</evidence>
<keyword evidence="3" id="KW-0670">Pyruvate</keyword>
<dbReference type="GO" id="GO:0005886">
    <property type="term" value="C:plasma membrane"/>
    <property type="evidence" value="ECO:0007669"/>
    <property type="project" value="TreeGrafter"/>
</dbReference>
<feature type="domain" description="Mycothiol-dependent maleylpyruvate isomerase metal-binding" evidence="2">
    <location>
        <begin position="12"/>
        <end position="130"/>
    </location>
</feature>
<dbReference type="AlphaFoldDB" id="A0A545AY20"/>
<protein>
    <submittedName>
        <fullName evidence="3">Maleylpyruvate isomerase family mycothiol-dependent enzyme</fullName>
    </submittedName>
</protein>
<dbReference type="Proteomes" id="UP000317982">
    <property type="component" value="Unassembled WGS sequence"/>
</dbReference>
<reference evidence="3 4" key="1">
    <citation type="submission" date="2019-07" db="EMBL/GenBank/DDBJ databases">
        <title>Cryptosporangium phraense sp. nov., isolated from plant litter.</title>
        <authorList>
            <person name="Suriyachadkun C."/>
        </authorList>
    </citation>
    <scope>NUCLEOTIDE SEQUENCE [LARGE SCALE GENOMIC DNA]</scope>
    <source>
        <strain evidence="3 4">A-T 5661</strain>
    </source>
</reference>
<sequence length="244" mass="26696">MDYAMALVEQDRLFADQLAGHDWSAPVPTCPGWTLNQLLRHLGRGHRWAAQIVRERRDEALDPRQVEGGKPPADEPGALGWLRDSGRALLAAVEATGPRTPVWTFLGPKPAGWWIRRRLHETTVHRADVAIALDTPYELAPGLAADAISEWIDLIVAETGPGQRGSDSIEPGVSLHLHATDTDAEWTLRGGPDGVTCVPEHVKSTTALRGPASELLLAITGRRPATEIHGDESVWHQFLERTPL</sequence>
<dbReference type="Gene3D" id="1.20.120.450">
    <property type="entry name" value="dinb family like domain"/>
    <property type="match status" value="1"/>
</dbReference>
<keyword evidence="3" id="KW-0413">Isomerase</keyword>
<dbReference type="GO" id="GO:0046872">
    <property type="term" value="F:metal ion binding"/>
    <property type="evidence" value="ECO:0007669"/>
    <property type="project" value="InterPro"/>
</dbReference>
<dbReference type="InterPro" id="IPR010872">
    <property type="entry name" value="MDMPI_C-term_domain"/>
</dbReference>
<evidence type="ECO:0000259" key="1">
    <source>
        <dbReference type="Pfam" id="PF07398"/>
    </source>
</evidence>
<dbReference type="SUPFAM" id="SSF109854">
    <property type="entry name" value="DinB/YfiT-like putative metalloenzymes"/>
    <property type="match status" value="1"/>
</dbReference>
<comment type="caution">
    <text evidence="3">The sequence shown here is derived from an EMBL/GenBank/DDBJ whole genome shotgun (WGS) entry which is preliminary data.</text>
</comment>
<evidence type="ECO:0000313" key="4">
    <source>
        <dbReference type="Proteomes" id="UP000317982"/>
    </source>
</evidence>
<dbReference type="GO" id="GO:0016853">
    <property type="term" value="F:isomerase activity"/>
    <property type="evidence" value="ECO:0007669"/>
    <property type="project" value="UniProtKB-KW"/>
</dbReference>
<dbReference type="RefSeq" id="WP_142703643.1">
    <property type="nucleotide sequence ID" value="NZ_VIRS01000003.1"/>
</dbReference>
<dbReference type="Pfam" id="PF11716">
    <property type="entry name" value="MDMPI_N"/>
    <property type="match status" value="1"/>
</dbReference>
<feature type="domain" description="MDMPI C-terminal" evidence="1">
    <location>
        <begin position="143"/>
        <end position="235"/>
    </location>
</feature>
<dbReference type="InParanoid" id="A0A545AY20"/>
<dbReference type="InterPro" id="IPR034660">
    <property type="entry name" value="DinB/YfiT-like"/>
</dbReference>
<organism evidence="3 4">
    <name type="scientific">Cryptosporangium phraense</name>
    <dbReference type="NCBI Taxonomy" id="2593070"/>
    <lineage>
        <taxon>Bacteria</taxon>
        <taxon>Bacillati</taxon>
        <taxon>Actinomycetota</taxon>
        <taxon>Actinomycetes</taxon>
        <taxon>Cryptosporangiales</taxon>
        <taxon>Cryptosporangiaceae</taxon>
        <taxon>Cryptosporangium</taxon>
    </lineage>
</organism>
<dbReference type="Pfam" id="PF07398">
    <property type="entry name" value="MDMPI_C"/>
    <property type="match status" value="1"/>
</dbReference>
<evidence type="ECO:0000259" key="2">
    <source>
        <dbReference type="Pfam" id="PF11716"/>
    </source>
</evidence>
<dbReference type="EMBL" id="VIRS01000003">
    <property type="protein sequence ID" value="TQS46236.1"/>
    <property type="molecule type" value="Genomic_DNA"/>
</dbReference>